<proteinExistence type="predicted"/>
<dbReference type="Pfam" id="PF00202">
    <property type="entry name" value="Aminotran_3"/>
    <property type="match status" value="1"/>
</dbReference>
<dbReference type="EC" id="2.6.1.48" evidence="3"/>
<keyword evidence="3" id="KW-0032">Aminotransferase</keyword>
<dbReference type="Proteomes" id="UP000190890">
    <property type="component" value="Unassembled WGS sequence"/>
</dbReference>
<dbReference type="GO" id="GO:0042802">
    <property type="term" value="F:identical protein binding"/>
    <property type="evidence" value="ECO:0007669"/>
    <property type="project" value="TreeGrafter"/>
</dbReference>
<keyword evidence="4" id="KW-1185">Reference proteome</keyword>
<dbReference type="SUPFAM" id="SSF53383">
    <property type="entry name" value="PLP-dependent transferases"/>
    <property type="match status" value="1"/>
</dbReference>
<dbReference type="PANTHER" id="PTHR11986">
    <property type="entry name" value="AMINOTRANSFERASE CLASS III"/>
    <property type="match status" value="1"/>
</dbReference>
<dbReference type="AlphaFoldDB" id="A0A1S8TIJ6"/>
<dbReference type="InterPro" id="IPR005814">
    <property type="entry name" value="Aminotrans_3"/>
</dbReference>
<evidence type="ECO:0000313" key="4">
    <source>
        <dbReference type="Proteomes" id="UP000190890"/>
    </source>
</evidence>
<dbReference type="Gene3D" id="3.40.640.10">
    <property type="entry name" value="Type I PLP-dependent aspartate aminotransferase-like (Major domain)"/>
    <property type="match status" value="1"/>
</dbReference>
<reference evidence="3 4" key="1">
    <citation type="submission" date="2016-05" db="EMBL/GenBank/DDBJ databases">
        <title>Microbial solvent formation.</title>
        <authorList>
            <person name="Poehlein A."/>
            <person name="Montoya Solano J.D."/>
            <person name="Flitsch S."/>
            <person name="Krabben P."/>
            <person name="Duerre P."/>
            <person name="Daniel R."/>
        </authorList>
    </citation>
    <scope>NUCLEOTIDE SEQUENCE [LARGE SCALE GENOMIC DNA]</scope>
    <source>
        <strain evidence="3 4">DSM 2619</strain>
    </source>
</reference>
<comment type="cofactor">
    <cofactor evidence="1">
        <name>pyridoxal 5'-phosphate</name>
        <dbReference type="ChEBI" id="CHEBI:597326"/>
    </cofactor>
</comment>
<dbReference type="InterPro" id="IPR015422">
    <property type="entry name" value="PyrdxlP-dep_Trfase_small"/>
</dbReference>
<evidence type="ECO:0000313" key="3">
    <source>
        <dbReference type="EMBL" id="OOM77531.1"/>
    </source>
</evidence>
<keyword evidence="3" id="KW-0808">Transferase</keyword>
<dbReference type="InterPro" id="IPR050103">
    <property type="entry name" value="Class-III_PLP-dep_AT"/>
</dbReference>
<protein>
    <submittedName>
        <fullName evidence="3">5-aminovalerate aminotransferase DavT</fullName>
        <ecNumber evidence="3">2.6.1.48</ecNumber>
    </submittedName>
</protein>
<dbReference type="EMBL" id="LZZM01000148">
    <property type="protein sequence ID" value="OOM77531.1"/>
    <property type="molecule type" value="Genomic_DNA"/>
</dbReference>
<comment type="caution">
    <text evidence="3">The sequence shown here is derived from an EMBL/GenBank/DDBJ whole genome shotgun (WGS) entry which is preliminary data.</text>
</comment>
<name>A0A1S8TIJ6_9CLOT</name>
<gene>
    <name evidence="3" type="primary">davT</name>
    <name evidence="3" type="ORF">CLPUN_22050</name>
</gene>
<dbReference type="GO" id="GO:0047589">
    <property type="term" value="F:5-aminovalerate transaminase activity"/>
    <property type="evidence" value="ECO:0007669"/>
    <property type="project" value="UniProtKB-EC"/>
</dbReference>
<dbReference type="InterPro" id="IPR015421">
    <property type="entry name" value="PyrdxlP-dep_Trfase_major"/>
</dbReference>
<organism evidence="3 4">
    <name type="scientific">Clostridium puniceum</name>
    <dbReference type="NCBI Taxonomy" id="29367"/>
    <lineage>
        <taxon>Bacteria</taxon>
        <taxon>Bacillati</taxon>
        <taxon>Bacillota</taxon>
        <taxon>Clostridia</taxon>
        <taxon>Eubacteriales</taxon>
        <taxon>Clostridiaceae</taxon>
        <taxon>Clostridium</taxon>
    </lineage>
</organism>
<dbReference type="GO" id="GO:0030170">
    <property type="term" value="F:pyridoxal phosphate binding"/>
    <property type="evidence" value="ECO:0007669"/>
    <property type="project" value="InterPro"/>
</dbReference>
<sequence>MEKWAAGAHGGTFGGNPVACAAALATIDVLENGALENCAKMGGYFKEKLMELKDKHKVIGEVRGLGLMLAIEIVDKDKNPNTELTKKIIERALDLGLLLLSCGCNKNVIRFIAPTIIEKKDIDKAIQIIDEVLNKENI</sequence>
<dbReference type="STRING" id="29367.CLPUN_22050"/>
<evidence type="ECO:0000256" key="2">
    <source>
        <dbReference type="ARBA" id="ARBA00022898"/>
    </source>
</evidence>
<dbReference type="InterPro" id="IPR015424">
    <property type="entry name" value="PyrdxlP-dep_Trfase"/>
</dbReference>
<dbReference type="Gene3D" id="3.90.1150.10">
    <property type="entry name" value="Aspartate Aminotransferase, domain 1"/>
    <property type="match status" value="1"/>
</dbReference>
<keyword evidence="2" id="KW-0663">Pyridoxal phosphate</keyword>
<evidence type="ECO:0000256" key="1">
    <source>
        <dbReference type="ARBA" id="ARBA00001933"/>
    </source>
</evidence>
<accession>A0A1S8TIJ6</accession>